<accession>I7K334</accession>
<feature type="compositionally biased region" description="Acidic residues" evidence="1">
    <location>
        <begin position="46"/>
        <end position="57"/>
    </location>
</feature>
<proteinExistence type="predicted"/>
<dbReference type="OrthoDB" id="29005at10239"/>
<evidence type="ECO:0000256" key="1">
    <source>
        <dbReference type="SAM" id="MobiDB-lite"/>
    </source>
</evidence>
<reference evidence="2 3" key="1">
    <citation type="submission" date="2012-06" db="EMBL/GenBank/DDBJ databases">
        <title>Genomic characterization of five bacteriophages specific for Yersinia species.</title>
        <authorList>
            <person name="Skurnik M."/>
            <person name="Nawaz A."/>
            <person name="Happonen L."/>
            <person name="Butcher S."/>
            <person name="Mattinen L."/>
        </authorList>
    </citation>
    <scope>NUCLEOTIDE SEQUENCE [LARGE SCALE GENOMIC DNA]</scope>
</reference>
<dbReference type="Pfam" id="PF17634">
    <property type="entry name" value="GP67"/>
    <property type="match status" value="1"/>
</dbReference>
<name>I7K334_BPPR1</name>
<keyword evidence="3" id="KW-1185">Reference proteome</keyword>
<dbReference type="InterPro" id="IPR035114">
    <property type="entry name" value="GP67"/>
</dbReference>
<organismHost>
    <name type="scientific">Yersinia enterocolitica</name>
    <dbReference type="NCBI Taxonomy" id="630"/>
</organismHost>
<dbReference type="GeneID" id="14295656"/>
<dbReference type="RefSeq" id="YP_007236005.1">
    <property type="nucleotide sequence ID" value="NC_019909.1"/>
</dbReference>
<evidence type="ECO:0000313" key="2">
    <source>
        <dbReference type="EMBL" id="CCI88746.1"/>
    </source>
</evidence>
<dbReference type="Proteomes" id="UP000002909">
    <property type="component" value="Segment"/>
</dbReference>
<protein>
    <submittedName>
        <fullName evidence="2">Gp67 prohead core protein, to internal peptides</fullName>
    </submittedName>
</protein>
<organism evidence="2 3">
    <name type="scientific">Yersinia phage phiR1-RT</name>
    <dbReference type="NCBI Taxonomy" id="1206558"/>
    <lineage>
        <taxon>Viruses</taxon>
        <taxon>Duplodnaviria</taxon>
        <taxon>Heunggongvirae</taxon>
        <taxon>Uroviricota</taxon>
        <taxon>Caudoviricetes</taxon>
        <taxon>Pantevenvirales</taxon>
        <taxon>Straboviridae</taxon>
        <taxon>Tevenvirinae</taxon>
        <taxon>Tegunavirus</taxon>
        <taxon>Tegunavirus r1rt</taxon>
    </lineage>
</organism>
<evidence type="ECO:0000313" key="3">
    <source>
        <dbReference type="Proteomes" id="UP000002909"/>
    </source>
</evidence>
<dbReference type="KEGG" id="vg:14295656"/>
<sequence length="88" mass="10039">MEQLIEAIKSNDLVKAKKAFGSIMLERTSTLVEAEKIAMAKSVMIEGEEPESEEKDEKEENEKDAKKPNKFEKEELDDSEEDEEEEGC</sequence>
<feature type="compositionally biased region" description="Acidic residues" evidence="1">
    <location>
        <begin position="74"/>
        <end position="88"/>
    </location>
</feature>
<gene>
    <name evidence="2" type="primary">g172</name>
    <name evidence="2" type="ORF">BN80_176</name>
</gene>
<feature type="compositionally biased region" description="Basic and acidic residues" evidence="1">
    <location>
        <begin position="58"/>
        <end position="73"/>
    </location>
</feature>
<dbReference type="EMBL" id="HE956709">
    <property type="protein sequence ID" value="CCI88746.1"/>
    <property type="molecule type" value="Genomic_DNA"/>
</dbReference>
<feature type="region of interest" description="Disordered" evidence="1">
    <location>
        <begin position="43"/>
        <end position="88"/>
    </location>
</feature>